<evidence type="ECO:0000313" key="3">
    <source>
        <dbReference type="WBParaSite" id="GPUH_0002190001-mRNA-1"/>
    </source>
</evidence>
<accession>A0A183ELN2</accession>
<dbReference type="EMBL" id="UYRT01093700">
    <property type="protein sequence ID" value="VDN39102.1"/>
    <property type="molecule type" value="Genomic_DNA"/>
</dbReference>
<evidence type="ECO:0000313" key="2">
    <source>
        <dbReference type="Proteomes" id="UP000271098"/>
    </source>
</evidence>
<reference evidence="3" key="1">
    <citation type="submission" date="2016-06" db="UniProtKB">
        <authorList>
            <consortium name="WormBaseParasite"/>
        </authorList>
    </citation>
    <scope>IDENTIFICATION</scope>
</reference>
<protein>
    <submittedName>
        <fullName evidence="3">PITH domain-containing protein</fullName>
    </submittedName>
</protein>
<dbReference type="AlphaFoldDB" id="A0A183ELN2"/>
<organism evidence="3">
    <name type="scientific">Gongylonema pulchrum</name>
    <dbReference type="NCBI Taxonomy" id="637853"/>
    <lineage>
        <taxon>Eukaryota</taxon>
        <taxon>Metazoa</taxon>
        <taxon>Ecdysozoa</taxon>
        <taxon>Nematoda</taxon>
        <taxon>Chromadorea</taxon>
        <taxon>Rhabditida</taxon>
        <taxon>Spirurina</taxon>
        <taxon>Spiruromorpha</taxon>
        <taxon>Spiruroidea</taxon>
        <taxon>Gongylonematidae</taxon>
        <taxon>Gongylonema</taxon>
    </lineage>
</organism>
<gene>
    <name evidence="1" type="ORF">GPUH_LOCUS21873</name>
</gene>
<name>A0A183ELN2_9BILA</name>
<evidence type="ECO:0000313" key="1">
    <source>
        <dbReference type="EMBL" id="VDN39102.1"/>
    </source>
</evidence>
<proteinExistence type="predicted"/>
<dbReference type="Proteomes" id="UP000271098">
    <property type="component" value="Unassembled WGS sequence"/>
</dbReference>
<sequence>MNENCGKIREVHANPVDLAIENVQDSDACGLRIRTGGSGHSRSSLLWDGWKRCKTRQLSLSPDSSFYQNDLLVKSATVKFNNLPDTVKKMTIFGNEYDIDDALNTKIVFESTDKSVNMYLPSALRVL</sequence>
<dbReference type="WBParaSite" id="GPUH_0002190001-mRNA-1">
    <property type="protein sequence ID" value="GPUH_0002190001-mRNA-1"/>
    <property type="gene ID" value="GPUH_0002190001"/>
</dbReference>
<keyword evidence="2" id="KW-1185">Reference proteome</keyword>
<reference evidence="1 2" key="2">
    <citation type="submission" date="2018-11" db="EMBL/GenBank/DDBJ databases">
        <authorList>
            <consortium name="Pathogen Informatics"/>
        </authorList>
    </citation>
    <scope>NUCLEOTIDE SEQUENCE [LARGE SCALE GENOMIC DNA]</scope>
</reference>